<feature type="compositionally biased region" description="Basic and acidic residues" evidence="10">
    <location>
        <begin position="510"/>
        <end position="522"/>
    </location>
</feature>
<dbReference type="Proteomes" id="UP000325684">
    <property type="component" value="Unassembled WGS sequence"/>
</dbReference>
<dbReference type="InterPro" id="IPR001967">
    <property type="entry name" value="Peptidase_S11_N"/>
</dbReference>
<dbReference type="AlphaFoldDB" id="A0A5N3P4P5"/>
<feature type="compositionally biased region" description="Low complexity" evidence="10">
    <location>
        <begin position="412"/>
        <end position="422"/>
    </location>
</feature>
<evidence type="ECO:0000259" key="11">
    <source>
        <dbReference type="Pfam" id="PF00768"/>
    </source>
</evidence>
<dbReference type="PRINTS" id="PR00725">
    <property type="entry name" value="DADACBPTASE1"/>
</dbReference>
<name>A0A5N3P4P5_9HYPH</name>
<keyword evidence="2" id="KW-0732">Signal</keyword>
<feature type="binding site" evidence="8">
    <location>
        <position position="265"/>
    </location>
    <ligand>
        <name>substrate</name>
    </ligand>
</feature>
<accession>A0A5N3P4P5</accession>
<dbReference type="InterPro" id="IPR012338">
    <property type="entry name" value="Beta-lactam/transpept-like"/>
</dbReference>
<reference evidence="12 13" key="1">
    <citation type="journal article" date="2019" name="Microorganisms">
        <title>Genome Insights into the Novel Species Microvirga brassicacearum, a Rapeseed Endophyte with Biotechnological Potential.</title>
        <authorList>
            <person name="Jimenez-Gomez A."/>
            <person name="Saati-Santamaria Z."/>
            <person name="Igual J.M."/>
            <person name="Rivas R."/>
            <person name="Mateos P.F."/>
            <person name="Garcia-Fraile P."/>
        </authorList>
    </citation>
    <scope>NUCLEOTIDE SEQUENCE [LARGE SCALE GENOMIC DNA]</scope>
    <source>
        <strain evidence="12 13">CDVBN77</strain>
    </source>
</reference>
<evidence type="ECO:0000256" key="9">
    <source>
        <dbReference type="RuleBase" id="RU004016"/>
    </source>
</evidence>
<feature type="domain" description="Peptidase S11 D-alanyl-D-alanine carboxypeptidase A N-terminal" evidence="11">
    <location>
        <begin position="74"/>
        <end position="295"/>
    </location>
</feature>
<comment type="similarity">
    <text evidence="1 9">Belongs to the peptidase S11 family.</text>
</comment>
<feature type="compositionally biased region" description="Polar residues" evidence="10">
    <location>
        <begin position="355"/>
        <end position="366"/>
    </location>
</feature>
<evidence type="ECO:0000256" key="3">
    <source>
        <dbReference type="ARBA" id="ARBA00022801"/>
    </source>
</evidence>
<evidence type="ECO:0000256" key="1">
    <source>
        <dbReference type="ARBA" id="ARBA00007164"/>
    </source>
</evidence>
<evidence type="ECO:0000256" key="6">
    <source>
        <dbReference type="ARBA" id="ARBA00023316"/>
    </source>
</evidence>
<proteinExistence type="inferred from homology"/>
<feature type="compositionally biased region" description="Basic and acidic residues" evidence="10">
    <location>
        <begin position="443"/>
        <end position="455"/>
    </location>
</feature>
<dbReference type="GO" id="GO:0071555">
    <property type="term" value="P:cell wall organization"/>
    <property type="evidence" value="ECO:0007669"/>
    <property type="project" value="UniProtKB-KW"/>
</dbReference>
<dbReference type="Gene3D" id="3.40.710.10">
    <property type="entry name" value="DD-peptidase/beta-lactamase superfamily"/>
    <property type="match status" value="1"/>
</dbReference>
<feature type="region of interest" description="Disordered" evidence="10">
    <location>
        <begin position="1"/>
        <end position="37"/>
    </location>
</feature>
<evidence type="ECO:0000256" key="2">
    <source>
        <dbReference type="ARBA" id="ARBA00022729"/>
    </source>
</evidence>
<dbReference type="InterPro" id="IPR018044">
    <property type="entry name" value="Peptidase_S11"/>
</dbReference>
<dbReference type="PANTHER" id="PTHR21581:SF6">
    <property type="entry name" value="TRAFFICKING PROTEIN PARTICLE COMPLEX SUBUNIT 12"/>
    <property type="match status" value="1"/>
</dbReference>
<keyword evidence="12" id="KW-0121">Carboxypeptidase</keyword>
<comment type="caution">
    <text evidence="12">The sequence shown here is derived from an EMBL/GenBank/DDBJ whole genome shotgun (WGS) entry which is preliminary data.</text>
</comment>
<feature type="region of interest" description="Disordered" evidence="10">
    <location>
        <begin position="410"/>
        <end position="536"/>
    </location>
</feature>
<evidence type="ECO:0000256" key="8">
    <source>
        <dbReference type="PIRSR" id="PIRSR618044-2"/>
    </source>
</evidence>
<feature type="active site" description="Proton acceptor" evidence="7">
    <location>
        <position position="106"/>
    </location>
</feature>
<dbReference type="GO" id="GO:0006508">
    <property type="term" value="P:proteolysis"/>
    <property type="evidence" value="ECO:0007669"/>
    <property type="project" value="InterPro"/>
</dbReference>
<feature type="compositionally biased region" description="Low complexity" evidence="10">
    <location>
        <begin position="523"/>
        <end position="536"/>
    </location>
</feature>
<sequence>MESSDRGRVRGKKPSRPSQIDRPRLKMPRRSKRGRYHVSPQMTALNLEPFRMSAIRAVRLAAFAFAVLASGSAFAGGPALVVDVDSGRVLHAERATDPWFPASITKLMTTYVALDQIRTNQASFETLLTVSESAAAQPPSKMGFKPGTQVRLDNALKIIMVKSANDVAATIAENLGGSTEGFAELMNQHAARLGMRDSHFANPHGLPDERNQTTARDMAILARALINEFPDYQELFQIGAIQYGRRIMRNTNGLIGRYAGADGMKTGFICSAGFNVVASATRNGRHLITVVMGAPSANERTMKAAELFDRGFNSQTGWTNPTLAALPESASTTPPDMRSVICDRRGPVPNEEDSPTTLATDQNGGVPNLFSSDMMSFAGVSQPTRTSLGPRSAVQPERVWVGLNPPSESEIAAEAAKEQAAAKAREAKAQKAKAATSKAAKNKTNDKTTDDKTTAEADDEPAIENAKSKGKARATISVKPVADKANAPASKQAATTEPAKPSAKASAAKELAKPAAKTDAKPQKTATPAKAKPVVN</sequence>
<dbReference type="OrthoDB" id="5291989at2"/>
<dbReference type="Pfam" id="PF00768">
    <property type="entry name" value="Peptidase_S11"/>
    <property type="match status" value="1"/>
</dbReference>
<keyword evidence="12" id="KW-0645">Protease</keyword>
<feature type="compositionally biased region" description="Basic residues" evidence="10">
    <location>
        <begin position="25"/>
        <end position="36"/>
    </location>
</feature>
<keyword evidence="3" id="KW-0378">Hydrolase</keyword>
<keyword evidence="5" id="KW-0573">Peptidoglycan synthesis</keyword>
<evidence type="ECO:0000256" key="7">
    <source>
        <dbReference type="PIRSR" id="PIRSR618044-1"/>
    </source>
</evidence>
<protein>
    <submittedName>
        <fullName evidence="12">D-alanyl-D-alanine carboxypeptidase</fullName>
    </submittedName>
</protein>
<dbReference type="PANTHER" id="PTHR21581">
    <property type="entry name" value="D-ALANYL-D-ALANINE CARBOXYPEPTIDASE"/>
    <property type="match status" value="1"/>
</dbReference>
<feature type="region of interest" description="Disordered" evidence="10">
    <location>
        <begin position="346"/>
        <end position="366"/>
    </location>
</feature>
<dbReference type="GO" id="GO:0008360">
    <property type="term" value="P:regulation of cell shape"/>
    <property type="evidence" value="ECO:0007669"/>
    <property type="project" value="UniProtKB-KW"/>
</dbReference>
<evidence type="ECO:0000313" key="12">
    <source>
        <dbReference type="EMBL" id="KAB0264706.1"/>
    </source>
</evidence>
<feature type="compositionally biased region" description="Low complexity" evidence="10">
    <location>
        <begin position="497"/>
        <end position="509"/>
    </location>
</feature>
<keyword evidence="4" id="KW-0133">Cell shape</keyword>
<evidence type="ECO:0000313" key="13">
    <source>
        <dbReference type="Proteomes" id="UP000325684"/>
    </source>
</evidence>
<keyword evidence="6" id="KW-0961">Cell wall biogenesis/degradation</keyword>
<keyword evidence="13" id="KW-1185">Reference proteome</keyword>
<dbReference type="EMBL" id="VCMV01000063">
    <property type="protein sequence ID" value="KAB0264706.1"/>
    <property type="molecule type" value="Genomic_DNA"/>
</dbReference>
<feature type="active site" description="Acyl-ester intermediate" evidence="7">
    <location>
        <position position="103"/>
    </location>
</feature>
<evidence type="ECO:0000256" key="5">
    <source>
        <dbReference type="ARBA" id="ARBA00022984"/>
    </source>
</evidence>
<feature type="active site" evidence="7">
    <location>
        <position position="163"/>
    </location>
</feature>
<evidence type="ECO:0000256" key="4">
    <source>
        <dbReference type="ARBA" id="ARBA00022960"/>
    </source>
</evidence>
<dbReference type="SUPFAM" id="SSF56601">
    <property type="entry name" value="beta-lactamase/transpeptidase-like"/>
    <property type="match status" value="1"/>
</dbReference>
<gene>
    <name evidence="12" type="ORF">FEZ63_21895</name>
</gene>
<dbReference type="GO" id="GO:0009002">
    <property type="term" value="F:serine-type D-Ala-D-Ala carboxypeptidase activity"/>
    <property type="evidence" value="ECO:0007669"/>
    <property type="project" value="InterPro"/>
</dbReference>
<dbReference type="GO" id="GO:0009252">
    <property type="term" value="P:peptidoglycan biosynthetic process"/>
    <property type="evidence" value="ECO:0007669"/>
    <property type="project" value="UniProtKB-KW"/>
</dbReference>
<evidence type="ECO:0000256" key="10">
    <source>
        <dbReference type="SAM" id="MobiDB-lite"/>
    </source>
</evidence>
<organism evidence="12 13">
    <name type="scientific">Microvirga brassicacearum</name>
    <dbReference type="NCBI Taxonomy" id="2580413"/>
    <lineage>
        <taxon>Bacteria</taxon>
        <taxon>Pseudomonadati</taxon>
        <taxon>Pseudomonadota</taxon>
        <taxon>Alphaproteobacteria</taxon>
        <taxon>Hyphomicrobiales</taxon>
        <taxon>Methylobacteriaceae</taxon>
        <taxon>Microvirga</taxon>
    </lineage>
</organism>